<dbReference type="OrthoDB" id="9806718at2"/>
<keyword evidence="1" id="KW-0472">Membrane</keyword>
<dbReference type="Pfam" id="PF00892">
    <property type="entry name" value="EamA"/>
    <property type="match status" value="1"/>
</dbReference>
<feature type="transmembrane region" description="Helical" evidence="1">
    <location>
        <begin position="69"/>
        <end position="90"/>
    </location>
</feature>
<feature type="transmembrane region" description="Helical" evidence="1">
    <location>
        <begin position="6"/>
        <end position="27"/>
    </location>
</feature>
<gene>
    <name evidence="3" type="ORF">FW784_10275</name>
</gene>
<dbReference type="PANTHER" id="PTHR22911">
    <property type="entry name" value="ACYL-MALONYL CONDENSING ENZYME-RELATED"/>
    <property type="match status" value="1"/>
</dbReference>
<feature type="transmembrane region" description="Helical" evidence="1">
    <location>
        <begin position="124"/>
        <end position="143"/>
    </location>
</feature>
<dbReference type="RefSeq" id="WP_149353254.1">
    <property type="nucleotide sequence ID" value="NZ_VTRV01000116.1"/>
</dbReference>
<dbReference type="Gene3D" id="1.10.3730.20">
    <property type="match status" value="1"/>
</dbReference>
<evidence type="ECO:0000256" key="1">
    <source>
        <dbReference type="SAM" id="Phobius"/>
    </source>
</evidence>
<name>A0A5D8Z609_9GAMM</name>
<feature type="domain" description="EamA" evidence="2">
    <location>
        <begin position="7"/>
        <end position="141"/>
    </location>
</feature>
<dbReference type="InterPro" id="IPR037185">
    <property type="entry name" value="EmrE-like"/>
</dbReference>
<dbReference type="SUPFAM" id="SSF103481">
    <property type="entry name" value="Multidrug resistance efflux transporter EmrE"/>
    <property type="match status" value="1"/>
</dbReference>
<dbReference type="AlphaFoldDB" id="A0A5D8Z609"/>
<reference evidence="3 4" key="1">
    <citation type="submission" date="2019-08" db="EMBL/GenBank/DDBJ databases">
        <title>Draft genome sequence of Lysobacter sp. UKS-15.</title>
        <authorList>
            <person name="Im W.-T."/>
        </authorList>
    </citation>
    <scope>NUCLEOTIDE SEQUENCE [LARGE SCALE GENOMIC DNA]</scope>
    <source>
        <strain evidence="3 4">UKS-15</strain>
    </source>
</reference>
<evidence type="ECO:0000313" key="4">
    <source>
        <dbReference type="Proteomes" id="UP000323164"/>
    </source>
</evidence>
<dbReference type="FunFam" id="1.10.3730.20:FF:000009">
    <property type="entry name" value="EamA family transporter"/>
    <property type="match status" value="1"/>
</dbReference>
<dbReference type="Proteomes" id="UP000323164">
    <property type="component" value="Unassembled WGS sequence"/>
</dbReference>
<comment type="caution">
    <text evidence="3">The sequence shown here is derived from an EMBL/GenBank/DDBJ whole genome shotgun (WGS) entry which is preliminary data.</text>
</comment>
<dbReference type="EMBL" id="VTRV01000116">
    <property type="protein sequence ID" value="TZF88144.1"/>
    <property type="molecule type" value="Genomic_DNA"/>
</dbReference>
<evidence type="ECO:0000259" key="2">
    <source>
        <dbReference type="Pfam" id="PF00892"/>
    </source>
</evidence>
<evidence type="ECO:0000313" key="3">
    <source>
        <dbReference type="EMBL" id="TZF88144.1"/>
    </source>
</evidence>
<dbReference type="InterPro" id="IPR000620">
    <property type="entry name" value="EamA_dom"/>
</dbReference>
<dbReference type="GO" id="GO:0016020">
    <property type="term" value="C:membrane"/>
    <property type="evidence" value="ECO:0007669"/>
    <property type="project" value="InterPro"/>
</dbReference>
<accession>A0A5D8Z609</accession>
<proteinExistence type="predicted"/>
<organism evidence="3 4">
    <name type="scientific">Cognatilysobacter lacus</name>
    <dbReference type="NCBI Taxonomy" id="1643323"/>
    <lineage>
        <taxon>Bacteria</taxon>
        <taxon>Pseudomonadati</taxon>
        <taxon>Pseudomonadota</taxon>
        <taxon>Gammaproteobacteria</taxon>
        <taxon>Lysobacterales</taxon>
        <taxon>Lysobacteraceae</taxon>
        <taxon>Cognatilysobacter</taxon>
    </lineage>
</organism>
<dbReference type="PANTHER" id="PTHR22911:SF137">
    <property type="entry name" value="SOLUTE CARRIER FAMILY 35 MEMBER G2-RELATED"/>
    <property type="match status" value="1"/>
</dbReference>
<keyword evidence="1" id="KW-1133">Transmembrane helix</keyword>
<keyword evidence="4" id="KW-1185">Reference proteome</keyword>
<feature type="transmembrane region" description="Helical" evidence="1">
    <location>
        <begin position="39"/>
        <end position="57"/>
    </location>
</feature>
<protein>
    <submittedName>
        <fullName evidence="3">EamA family transporter</fullName>
    </submittedName>
</protein>
<keyword evidence="1" id="KW-0812">Transmembrane</keyword>
<sequence>MTASPAWLAWALASACFAALTAVFAKIGIQGVDSDFATLFRTVVIVFVLGAFVTWAGKWSDPRDLSARTVLFLVLSALATGASWVCYFRALQIGHASQVAPVDKLSVVLVAVFAFAFLGERPTLREWAGIALVAAGVVLLALAPRRA</sequence>